<feature type="region of interest" description="Disordered" evidence="1">
    <location>
        <begin position="1"/>
        <end position="31"/>
    </location>
</feature>
<evidence type="ECO:0000259" key="2">
    <source>
        <dbReference type="Pfam" id="PF02557"/>
    </source>
</evidence>
<dbReference type="RefSeq" id="WP_209897964.1">
    <property type="nucleotide sequence ID" value="NZ_BAAAJW010000006.1"/>
</dbReference>
<sequence>MRSHSAVAPTHHASHPVGPGRSRRRSRGRSRPARTLGTLVVLGLLVVSLLAVGLTVRAAVMPGAPVVPSVIELLPGTGLDEDDGLLPSDEIVTVFDDELPAVGNLEPDLLGALRDAAADARGDGVTFQVNSGWRSADYQQSLLEDAIDEHGSREEAARWVATAETSSHVSGDAIDLGPADATSWLAQHGQEYGLCRTYANEPWHYELRSDAADEGCPAPYADPTEDPRLSS</sequence>
<feature type="region of interest" description="Disordered" evidence="1">
    <location>
        <begin position="212"/>
        <end position="231"/>
    </location>
</feature>
<evidence type="ECO:0000256" key="1">
    <source>
        <dbReference type="SAM" id="MobiDB-lite"/>
    </source>
</evidence>
<evidence type="ECO:0000313" key="4">
    <source>
        <dbReference type="Proteomes" id="UP001519290"/>
    </source>
</evidence>
<keyword evidence="4" id="KW-1185">Reference proteome</keyword>
<gene>
    <name evidence="3" type="ORF">JOF43_000193</name>
</gene>
<accession>A0ABS4WVR4</accession>
<feature type="domain" description="D-alanyl-D-alanine carboxypeptidase-like core" evidence="2">
    <location>
        <begin position="105"/>
        <end position="205"/>
    </location>
</feature>
<organism evidence="3 4">
    <name type="scientific">Brachybacterium sacelli</name>
    <dbReference type="NCBI Taxonomy" id="173364"/>
    <lineage>
        <taxon>Bacteria</taxon>
        <taxon>Bacillati</taxon>
        <taxon>Actinomycetota</taxon>
        <taxon>Actinomycetes</taxon>
        <taxon>Micrococcales</taxon>
        <taxon>Dermabacteraceae</taxon>
        <taxon>Brachybacterium</taxon>
    </lineage>
</organism>
<comment type="caution">
    <text evidence="3">The sequence shown here is derived from an EMBL/GenBank/DDBJ whole genome shotgun (WGS) entry which is preliminary data.</text>
</comment>
<feature type="compositionally biased region" description="Basic residues" evidence="1">
    <location>
        <begin position="21"/>
        <end position="31"/>
    </location>
</feature>
<dbReference type="EMBL" id="JAGIOD010000001">
    <property type="protein sequence ID" value="MBP2380236.1"/>
    <property type="molecule type" value="Genomic_DNA"/>
</dbReference>
<protein>
    <recommendedName>
        <fullName evidence="2">D-alanyl-D-alanine carboxypeptidase-like core domain-containing protein</fullName>
    </recommendedName>
</protein>
<dbReference type="Pfam" id="PF02557">
    <property type="entry name" value="VanY"/>
    <property type="match status" value="1"/>
</dbReference>
<reference evidence="3 4" key="1">
    <citation type="submission" date="2021-03" db="EMBL/GenBank/DDBJ databases">
        <title>Sequencing the genomes of 1000 actinobacteria strains.</title>
        <authorList>
            <person name="Klenk H.-P."/>
        </authorList>
    </citation>
    <scope>NUCLEOTIDE SEQUENCE [LARGE SCALE GENOMIC DNA]</scope>
    <source>
        <strain evidence="3 4">DSM 14566</strain>
    </source>
</reference>
<dbReference type="CDD" id="cd14846">
    <property type="entry name" value="Peptidase_M15_like"/>
    <property type="match status" value="1"/>
</dbReference>
<proteinExistence type="predicted"/>
<dbReference type="PANTHER" id="PTHR34385">
    <property type="entry name" value="D-ALANYL-D-ALANINE CARBOXYPEPTIDASE"/>
    <property type="match status" value="1"/>
</dbReference>
<name>A0ABS4WVR4_9MICO</name>
<dbReference type="Proteomes" id="UP001519290">
    <property type="component" value="Unassembled WGS sequence"/>
</dbReference>
<dbReference type="InterPro" id="IPR003709">
    <property type="entry name" value="VanY-like_core_dom"/>
</dbReference>
<evidence type="ECO:0000313" key="3">
    <source>
        <dbReference type="EMBL" id="MBP2380236.1"/>
    </source>
</evidence>
<dbReference type="InterPro" id="IPR052179">
    <property type="entry name" value="DD-CPase-like"/>
</dbReference>
<dbReference type="PANTHER" id="PTHR34385:SF1">
    <property type="entry name" value="PEPTIDOGLYCAN L-ALANYL-D-GLUTAMATE ENDOPEPTIDASE CWLK"/>
    <property type="match status" value="1"/>
</dbReference>
<dbReference type="SUPFAM" id="SSF55166">
    <property type="entry name" value="Hedgehog/DD-peptidase"/>
    <property type="match status" value="1"/>
</dbReference>
<dbReference type="InterPro" id="IPR009045">
    <property type="entry name" value="Zn_M74/Hedgehog-like"/>
</dbReference>
<dbReference type="Gene3D" id="3.30.1380.10">
    <property type="match status" value="1"/>
</dbReference>